<evidence type="ECO:0000313" key="1">
    <source>
        <dbReference type="EMBL" id="SFC63917.1"/>
    </source>
</evidence>
<sequence length="54" mass="6515">MKARSGKPLHYKGETDHLPDTRIYLNIKYLDKGRYELNIMNKNKLIKKIHFNKK</sequence>
<dbReference type="RefSeq" id="WP_177190126.1">
    <property type="nucleotide sequence ID" value="NZ_FOKU01000016.1"/>
</dbReference>
<accession>A0A1M7CM72</accession>
<name>A0A1M7CM72_9FLAO</name>
<dbReference type="EMBL" id="FRAT01000014">
    <property type="protein sequence ID" value="SHL68275.1"/>
    <property type="molecule type" value="Genomic_DNA"/>
</dbReference>
<gene>
    <name evidence="1" type="ORF">SAMN04487891_11623</name>
    <name evidence="2" type="ORF">SAMN05216293_4059</name>
</gene>
<evidence type="ECO:0000313" key="4">
    <source>
        <dbReference type="Proteomes" id="UP000198940"/>
    </source>
</evidence>
<dbReference type="STRING" id="1055723.SAMN05216293_4059"/>
<dbReference type="Proteomes" id="UP000198940">
    <property type="component" value="Unassembled WGS sequence"/>
</dbReference>
<dbReference type="EMBL" id="FOKU01000016">
    <property type="protein sequence ID" value="SFC63917.1"/>
    <property type="molecule type" value="Genomic_DNA"/>
</dbReference>
<organism evidence="2 3">
    <name type="scientific">Flagellimonas taeanensis</name>
    <dbReference type="NCBI Taxonomy" id="1005926"/>
    <lineage>
        <taxon>Bacteria</taxon>
        <taxon>Pseudomonadati</taxon>
        <taxon>Bacteroidota</taxon>
        <taxon>Flavobacteriia</taxon>
        <taxon>Flavobacteriales</taxon>
        <taxon>Flavobacteriaceae</taxon>
        <taxon>Flagellimonas</taxon>
    </lineage>
</organism>
<keyword evidence="4" id="KW-1185">Reference proteome</keyword>
<comment type="caution">
    <text evidence="2">The sequence shown here is derived from an EMBL/GenBank/DDBJ whole genome shotgun (WGS) entry which is preliminary data.</text>
</comment>
<dbReference type="AlphaFoldDB" id="A0A1M7CM72"/>
<protein>
    <submittedName>
        <fullName evidence="2">Uncharacterized protein</fullName>
    </submittedName>
</protein>
<evidence type="ECO:0000313" key="2">
    <source>
        <dbReference type="EMBL" id="SHL68275.1"/>
    </source>
</evidence>
<evidence type="ECO:0000313" key="3">
    <source>
        <dbReference type="Proteomes" id="UP000184031"/>
    </source>
</evidence>
<reference evidence="2 3" key="1">
    <citation type="submission" date="2016-11" db="EMBL/GenBank/DDBJ databases">
        <authorList>
            <person name="Varghese N."/>
            <person name="Submissions S."/>
        </authorList>
    </citation>
    <scope>NUCLEOTIDE SEQUENCE [LARGE SCALE GENOMIC DNA]</scope>
    <source>
        <strain evidence="2 3">CGMCC 1.12174</strain>
        <strain evidence="1 4">DSM 26351</strain>
    </source>
</reference>
<dbReference type="Proteomes" id="UP000184031">
    <property type="component" value="Unassembled WGS sequence"/>
</dbReference>
<proteinExistence type="predicted"/>